<dbReference type="Proteomes" id="UP000475249">
    <property type="component" value="Unassembled WGS sequence"/>
</dbReference>
<keyword evidence="3" id="KW-0804">Transcription</keyword>
<dbReference type="InterPro" id="IPR000843">
    <property type="entry name" value="HTH_LacI"/>
</dbReference>
<dbReference type="Gene3D" id="1.10.260.40">
    <property type="entry name" value="lambda repressor-like DNA-binding domains"/>
    <property type="match status" value="1"/>
</dbReference>
<dbReference type="SMART" id="SM00354">
    <property type="entry name" value="HTH_LACI"/>
    <property type="match status" value="1"/>
</dbReference>
<dbReference type="Gene3D" id="3.40.50.2300">
    <property type="match status" value="2"/>
</dbReference>
<proteinExistence type="predicted"/>
<evidence type="ECO:0000313" key="5">
    <source>
        <dbReference type="EMBL" id="NAS12881.1"/>
    </source>
</evidence>
<evidence type="ECO:0000256" key="1">
    <source>
        <dbReference type="ARBA" id="ARBA00023015"/>
    </source>
</evidence>
<dbReference type="SUPFAM" id="SSF53822">
    <property type="entry name" value="Periplasmic binding protein-like I"/>
    <property type="match status" value="1"/>
</dbReference>
<protein>
    <submittedName>
        <fullName evidence="5">Substrate-binding domain-containing protein</fullName>
    </submittedName>
</protein>
<evidence type="ECO:0000256" key="3">
    <source>
        <dbReference type="ARBA" id="ARBA00023163"/>
    </source>
</evidence>
<accession>A0A6L9EE10</accession>
<organism evidence="5 6">
    <name type="scientific">Poritiphilus flavus</name>
    <dbReference type="NCBI Taxonomy" id="2697053"/>
    <lineage>
        <taxon>Bacteria</taxon>
        <taxon>Pseudomonadati</taxon>
        <taxon>Bacteroidota</taxon>
        <taxon>Flavobacteriia</taxon>
        <taxon>Flavobacteriales</taxon>
        <taxon>Flavobacteriaceae</taxon>
        <taxon>Poritiphilus</taxon>
    </lineage>
</organism>
<dbReference type="CDD" id="cd01392">
    <property type="entry name" value="HTH_LacI"/>
    <property type="match status" value="1"/>
</dbReference>
<dbReference type="PROSITE" id="PS50932">
    <property type="entry name" value="HTH_LACI_2"/>
    <property type="match status" value="1"/>
</dbReference>
<dbReference type="AlphaFoldDB" id="A0A6L9EE10"/>
<dbReference type="PANTHER" id="PTHR30146:SF109">
    <property type="entry name" value="HTH-TYPE TRANSCRIPTIONAL REGULATOR GALS"/>
    <property type="match status" value="1"/>
</dbReference>
<evidence type="ECO:0000313" key="6">
    <source>
        <dbReference type="Proteomes" id="UP000475249"/>
    </source>
</evidence>
<dbReference type="GO" id="GO:0000976">
    <property type="term" value="F:transcription cis-regulatory region binding"/>
    <property type="evidence" value="ECO:0007669"/>
    <property type="project" value="TreeGrafter"/>
</dbReference>
<keyword evidence="6" id="KW-1185">Reference proteome</keyword>
<keyword evidence="2" id="KW-0238">DNA-binding</keyword>
<dbReference type="GO" id="GO:0003700">
    <property type="term" value="F:DNA-binding transcription factor activity"/>
    <property type="evidence" value="ECO:0007669"/>
    <property type="project" value="TreeGrafter"/>
</dbReference>
<feature type="domain" description="HTH lacI-type" evidence="4">
    <location>
        <begin position="23"/>
        <end position="77"/>
    </location>
</feature>
<keyword evidence="1" id="KW-0805">Transcription regulation</keyword>
<dbReference type="InterPro" id="IPR010982">
    <property type="entry name" value="Lambda_DNA-bd_dom_sf"/>
</dbReference>
<dbReference type="EMBL" id="WXYO01000005">
    <property type="protein sequence ID" value="NAS12881.1"/>
    <property type="molecule type" value="Genomic_DNA"/>
</dbReference>
<reference evidence="5 6" key="1">
    <citation type="submission" date="2020-01" db="EMBL/GenBank/DDBJ databases">
        <title>Bacteria diversity of Porities sp.</title>
        <authorList>
            <person name="Wang G."/>
        </authorList>
    </citation>
    <scope>NUCLEOTIDE SEQUENCE [LARGE SCALE GENOMIC DNA]</scope>
    <source>
        <strain evidence="5 6">R33</strain>
    </source>
</reference>
<comment type="caution">
    <text evidence="5">The sequence shown here is derived from an EMBL/GenBank/DDBJ whole genome shotgun (WGS) entry which is preliminary data.</text>
</comment>
<dbReference type="InterPro" id="IPR046335">
    <property type="entry name" value="LacI/GalR-like_sensor"/>
</dbReference>
<dbReference type="PANTHER" id="PTHR30146">
    <property type="entry name" value="LACI-RELATED TRANSCRIPTIONAL REPRESSOR"/>
    <property type="match status" value="1"/>
</dbReference>
<dbReference type="Pfam" id="PF00356">
    <property type="entry name" value="LacI"/>
    <property type="match status" value="1"/>
</dbReference>
<dbReference type="Pfam" id="PF13377">
    <property type="entry name" value="Peripla_BP_3"/>
    <property type="match status" value="1"/>
</dbReference>
<dbReference type="CDD" id="cd06267">
    <property type="entry name" value="PBP1_LacI_sugar_binding-like"/>
    <property type="match status" value="1"/>
</dbReference>
<evidence type="ECO:0000259" key="4">
    <source>
        <dbReference type="PROSITE" id="PS50932"/>
    </source>
</evidence>
<name>A0A6L9EE10_9FLAO</name>
<dbReference type="SUPFAM" id="SSF47413">
    <property type="entry name" value="lambda repressor-like DNA-binding domains"/>
    <property type="match status" value="1"/>
</dbReference>
<dbReference type="RefSeq" id="WP_161435905.1">
    <property type="nucleotide sequence ID" value="NZ_WXYO01000005.1"/>
</dbReference>
<gene>
    <name evidence="5" type="ORF">GTQ38_12755</name>
</gene>
<evidence type="ECO:0000256" key="2">
    <source>
        <dbReference type="ARBA" id="ARBA00023125"/>
    </source>
</evidence>
<dbReference type="InterPro" id="IPR028082">
    <property type="entry name" value="Peripla_BP_I"/>
</dbReference>
<sequence>MDIFSSPEPEKTRVHPKTHQTMVTLKELATILNLSPSTISKSLNDSPEISFETKRKVRKLAKNHGYIPNYSARSLKLKRTKNIGVVIPNILDEFFAMVLQGIEKEANKQGYNVMICISDDLTKKEEGGLNTFTSGRVDGILISLASQTQFNGSYGHLKKKLGAKVPMVLFDRISKELDCDKVSVDDFKAACMATEYLVQTGCKNIAFLSTISKTSVGRQREEGYRSIIRLSGEQLFKPQVIRISDYDSFATTLKEHLREYPVDAILAADERSAVCAMNMVQRQGYSIPDDISFIGFTDGSMGRYSNPPLTSVSQHAEDMGTMAVRSLIDRLEEFNTGKPTHQLVRTELVVRESTRPLVD</sequence>